<accession>A0A9E7N970</accession>
<gene>
    <name evidence="7" type="ORF">NGM29_15460</name>
</gene>
<feature type="region of interest" description="Disordered" evidence="5">
    <location>
        <begin position="1"/>
        <end position="51"/>
    </location>
</feature>
<dbReference type="KEGG" id="sawl:NGM29_15460"/>
<comment type="similarity">
    <text evidence="1">Belongs to the ABC transporter superfamily.</text>
</comment>
<reference evidence="7" key="1">
    <citation type="submission" date="2022-06" db="EMBL/GenBank/DDBJ databases">
        <title>Diverse halophilic archaea isolated from saline environments.</title>
        <authorList>
            <person name="Cui H.-L."/>
        </authorList>
    </citation>
    <scope>NUCLEOTIDE SEQUENCE</scope>
    <source>
        <strain evidence="7">WLHS1</strain>
    </source>
</reference>
<dbReference type="GO" id="GO:0016887">
    <property type="term" value="F:ATP hydrolysis activity"/>
    <property type="evidence" value="ECO:0007669"/>
    <property type="project" value="InterPro"/>
</dbReference>
<dbReference type="SUPFAM" id="SSF52540">
    <property type="entry name" value="P-loop containing nucleoside triphosphate hydrolases"/>
    <property type="match status" value="1"/>
</dbReference>
<evidence type="ECO:0000259" key="6">
    <source>
        <dbReference type="PROSITE" id="PS50893"/>
    </source>
</evidence>
<keyword evidence="4 7" id="KW-0067">ATP-binding</keyword>
<feature type="compositionally biased region" description="Basic and acidic residues" evidence="5">
    <location>
        <begin position="353"/>
        <end position="384"/>
    </location>
</feature>
<evidence type="ECO:0000256" key="1">
    <source>
        <dbReference type="ARBA" id="ARBA00005417"/>
    </source>
</evidence>
<evidence type="ECO:0000256" key="4">
    <source>
        <dbReference type="ARBA" id="ARBA00022840"/>
    </source>
</evidence>
<dbReference type="GO" id="GO:0005524">
    <property type="term" value="F:ATP binding"/>
    <property type="evidence" value="ECO:0007669"/>
    <property type="project" value="UniProtKB-KW"/>
</dbReference>
<dbReference type="InterPro" id="IPR027417">
    <property type="entry name" value="P-loop_NTPase"/>
</dbReference>
<dbReference type="EMBL" id="CP100355">
    <property type="protein sequence ID" value="UTF53151.1"/>
    <property type="molecule type" value="Genomic_DNA"/>
</dbReference>
<evidence type="ECO:0000256" key="3">
    <source>
        <dbReference type="ARBA" id="ARBA00022741"/>
    </source>
</evidence>
<dbReference type="PROSITE" id="PS50893">
    <property type="entry name" value="ABC_TRANSPORTER_2"/>
    <property type="match status" value="1"/>
</dbReference>
<dbReference type="PANTHER" id="PTHR42711">
    <property type="entry name" value="ABC TRANSPORTER ATP-BINDING PROTEIN"/>
    <property type="match status" value="1"/>
</dbReference>
<dbReference type="GeneID" id="73291472"/>
<keyword evidence="3" id="KW-0547">Nucleotide-binding</keyword>
<protein>
    <submittedName>
        <fullName evidence="7">ABC transporter ATP-binding protein</fullName>
    </submittedName>
</protein>
<evidence type="ECO:0000313" key="8">
    <source>
        <dbReference type="Proteomes" id="UP001056855"/>
    </source>
</evidence>
<evidence type="ECO:0000256" key="5">
    <source>
        <dbReference type="SAM" id="MobiDB-lite"/>
    </source>
</evidence>
<organism evidence="7 8">
    <name type="scientific">Natronosalvus rutilus</name>
    <dbReference type="NCBI Taxonomy" id="2953753"/>
    <lineage>
        <taxon>Archaea</taxon>
        <taxon>Methanobacteriati</taxon>
        <taxon>Methanobacteriota</taxon>
        <taxon>Stenosarchaea group</taxon>
        <taxon>Halobacteria</taxon>
        <taxon>Halobacteriales</taxon>
        <taxon>Natrialbaceae</taxon>
        <taxon>Natronosalvus</taxon>
    </lineage>
</organism>
<dbReference type="AlphaFoldDB" id="A0A9E7N970"/>
<evidence type="ECO:0000313" key="7">
    <source>
        <dbReference type="EMBL" id="UTF53151.1"/>
    </source>
</evidence>
<dbReference type="SMART" id="SM00382">
    <property type="entry name" value="AAA"/>
    <property type="match status" value="1"/>
</dbReference>
<keyword evidence="2" id="KW-0813">Transport</keyword>
<proteinExistence type="inferred from homology"/>
<dbReference type="InterPro" id="IPR003593">
    <property type="entry name" value="AAA+_ATPase"/>
</dbReference>
<feature type="region of interest" description="Disordered" evidence="5">
    <location>
        <begin position="347"/>
        <end position="384"/>
    </location>
</feature>
<name>A0A9E7N970_9EURY</name>
<sequence length="384" mass="41929">MSQSSDRLEPSPGADRDPQASRSSSAESTANSRSTEPILSATGLTKTYGDGDDAVEAVDGIDLEVKRGTVVGLLGPNGAGKTTTIKLLLGLIIPDAGTVRVDGTDPIDDPRASYRSVSAMLEGARNSYWRLTVRENLRFFARLADRPADADRIDALIEQVGLTAKADTTVNELSRGMKQQVSLACTLIRDTPIAFLDEPTLGLDVESSLELRRQLRDLVERESRTVVLSSHDMDVIEAVCDRVIIMNDGRIVADGTVDELVDVFQTRTYRFTLEALVPDAARRTLAERFGVDEWTERGPERSFEVALQGDAFYDLVAVLERTNCTFLGVETIEPDLADVFLEVTGGGATTDDVGSRQRHTFEGRGTGRPEESGGEPRVEHRENR</sequence>
<dbReference type="CDD" id="cd03230">
    <property type="entry name" value="ABC_DR_subfamily_A"/>
    <property type="match status" value="1"/>
</dbReference>
<dbReference type="InterPro" id="IPR050763">
    <property type="entry name" value="ABC_transporter_ATP-binding"/>
</dbReference>
<keyword evidence="8" id="KW-1185">Reference proteome</keyword>
<dbReference type="Pfam" id="PF00005">
    <property type="entry name" value="ABC_tran"/>
    <property type="match status" value="1"/>
</dbReference>
<feature type="compositionally biased region" description="Low complexity" evidence="5">
    <location>
        <begin position="21"/>
        <end position="36"/>
    </location>
</feature>
<evidence type="ECO:0000256" key="2">
    <source>
        <dbReference type="ARBA" id="ARBA00022448"/>
    </source>
</evidence>
<dbReference type="InterPro" id="IPR003439">
    <property type="entry name" value="ABC_transporter-like_ATP-bd"/>
</dbReference>
<dbReference type="PANTHER" id="PTHR42711:SF5">
    <property type="entry name" value="ABC TRANSPORTER ATP-BINDING PROTEIN NATA"/>
    <property type="match status" value="1"/>
</dbReference>
<dbReference type="Gene3D" id="3.40.50.300">
    <property type="entry name" value="P-loop containing nucleotide triphosphate hydrolases"/>
    <property type="match status" value="1"/>
</dbReference>
<dbReference type="RefSeq" id="WP_254157358.1">
    <property type="nucleotide sequence ID" value="NZ_CP100355.1"/>
</dbReference>
<dbReference type="Proteomes" id="UP001056855">
    <property type="component" value="Chromosome"/>
</dbReference>
<feature type="compositionally biased region" description="Basic and acidic residues" evidence="5">
    <location>
        <begin position="1"/>
        <end position="19"/>
    </location>
</feature>
<feature type="domain" description="ABC transporter" evidence="6">
    <location>
        <begin position="39"/>
        <end position="273"/>
    </location>
</feature>